<organism evidence="3">
    <name type="scientific">freshwater metagenome</name>
    <dbReference type="NCBI Taxonomy" id="449393"/>
    <lineage>
        <taxon>unclassified sequences</taxon>
        <taxon>metagenomes</taxon>
        <taxon>ecological metagenomes</taxon>
    </lineage>
</organism>
<evidence type="ECO:0000256" key="2">
    <source>
        <dbReference type="SAM" id="MobiDB-lite"/>
    </source>
</evidence>
<protein>
    <submittedName>
        <fullName evidence="3">Unannotated protein</fullName>
    </submittedName>
</protein>
<evidence type="ECO:0000256" key="1">
    <source>
        <dbReference type="SAM" id="Coils"/>
    </source>
</evidence>
<feature type="region of interest" description="Disordered" evidence="2">
    <location>
        <begin position="258"/>
        <end position="296"/>
    </location>
</feature>
<feature type="coiled-coil region" evidence="1">
    <location>
        <begin position="80"/>
        <end position="139"/>
    </location>
</feature>
<sequence>MHEKHEEPKMTLAATWSSQEFSLAPAPAYGLPFSSAEAAPEVDEIAVMAPVTAAPSDVSPVDEAPAEKCPAPPTVDPAELVAAHARIADQQVKLAQLEEESRAFTQSLRHVAAAAEELLAEARAEARAEAATMREAVERDIASAHAELDARRASIVTDSRREADRLLDESRATAHELVVVARSDAREAVHEERRRAADDLEMLVALRERIADERNTLTEFHTQLSGRLRALMHSMLQFTDQDPSLDLGNSSTFASTVLTGPQPARSIPLSGPVELPRANRAAAPRASTPEGGMHGDEAHFDRAFDAFFSSDDIDKDPSRRWILKG</sequence>
<keyword evidence="1" id="KW-0175">Coiled coil</keyword>
<evidence type="ECO:0000313" key="3">
    <source>
        <dbReference type="EMBL" id="CAB4751720.1"/>
    </source>
</evidence>
<gene>
    <name evidence="3" type="ORF">UFOPK2754_01846</name>
</gene>
<proteinExistence type="predicted"/>
<reference evidence="3" key="1">
    <citation type="submission" date="2020-05" db="EMBL/GenBank/DDBJ databases">
        <authorList>
            <person name="Chiriac C."/>
            <person name="Salcher M."/>
            <person name="Ghai R."/>
            <person name="Kavagutti S V."/>
        </authorList>
    </citation>
    <scope>NUCLEOTIDE SEQUENCE</scope>
</reference>
<dbReference type="EMBL" id="CAEZYR010000067">
    <property type="protein sequence ID" value="CAB4751720.1"/>
    <property type="molecule type" value="Genomic_DNA"/>
</dbReference>
<feature type="compositionally biased region" description="Low complexity" evidence="2">
    <location>
        <begin position="276"/>
        <end position="286"/>
    </location>
</feature>
<name>A0A6J6TVN9_9ZZZZ</name>
<dbReference type="AlphaFoldDB" id="A0A6J6TVN9"/>
<accession>A0A6J6TVN9</accession>